<proteinExistence type="predicted"/>
<reference evidence="2" key="1">
    <citation type="submission" date="2015-06" db="EMBL/GenBank/DDBJ databases">
        <title>Expansion of signal transduction pathways in fungi by whole-genome duplication.</title>
        <authorList>
            <consortium name="DOE Joint Genome Institute"/>
            <person name="Corrochano L.M."/>
            <person name="Kuo A."/>
            <person name="Marcet-Houben M."/>
            <person name="Polaino S."/>
            <person name="Salamov A."/>
            <person name="Villalobos J.M."/>
            <person name="Alvarez M.I."/>
            <person name="Avalos J."/>
            <person name="Benito E.P."/>
            <person name="Benoit I."/>
            <person name="Burger G."/>
            <person name="Camino L.P."/>
            <person name="Canovas D."/>
            <person name="Cerda-Olmedo E."/>
            <person name="Cheng J.-F."/>
            <person name="Dominguez A."/>
            <person name="Elias M."/>
            <person name="Eslava A.P."/>
            <person name="Glaser F."/>
            <person name="Grimwood J."/>
            <person name="Gutierrez G."/>
            <person name="Heitman J."/>
            <person name="Henrissat B."/>
            <person name="Iturriaga E.A."/>
            <person name="Lang B.F."/>
            <person name="Lavin J.L."/>
            <person name="Lee S."/>
            <person name="Li W."/>
            <person name="Lindquist E."/>
            <person name="Lopez-Garcia S."/>
            <person name="Luque E.M."/>
            <person name="Marcos A.T."/>
            <person name="Martin J."/>
            <person name="McCluskey K."/>
            <person name="Medina H.R."/>
            <person name="Miralles-Duran A."/>
            <person name="Miyazaki A."/>
            <person name="Munoz-Torres E."/>
            <person name="Oguiza J.A."/>
            <person name="Ohm R."/>
            <person name="Olmedo M."/>
            <person name="Orejas M."/>
            <person name="Ortiz-Castellanos L."/>
            <person name="Pisabarro A.G."/>
            <person name="Rodriguez-Romero J."/>
            <person name="Ruiz-Herrera J."/>
            <person name="Ruiz-Vazquez R."/>
            <person name="Sanz C."/>
            <person name="Schackwitz W."/>
            <person name="Schmutz J."/>
            <person name="Shahriari M."/>
            <person name="Shelest E."/>
            <person name="Silva-Franco F."/>
            <person name="Soanes D."/>
            <person name="Syed K."/>
            <person name="Tagua V.G."/>
            <person name="Talbot N.J."/>
            <person name="Thon M."/>
            <person name="De vries R.P."/>
            <person name="Wiebenga A."/>
            <person name="Yadav J.S."/>
            <person name="Braun E.L."/>
            <person name="Baker S."/>
            <person name="Garre V."/>
            <person name="Horwitz B."/>
            <person name="Torres-Martinez S."/>
            <person name="Idnurm A."/>
            <person name="Herrera-Estrella A."/>
            <person name="Gabaldon T."/>
            <person name="Grigoriev I.V."/>
        </authorList>
    </citation>
    <scope>NUCLEOTIDE SEQUENCE [LARGE SCALE GENOMIC DNA]</scope>
    <source>
        <strain evidence="2">NRRL 1555(-)</strain>
    </source>
</reference>
<evidence type="ECO:0000313" key="2">
    <source>
        <dbReference type="Proteomes" id="UP000077315"/>
    </source>
</evidence>
<evidence type="ECO:0000313" key="1">
    <source>
        <dbReference type="EMBL" id="OAD73834.1"/>
    </source>
</evidence>
<protein>
    <recommendedName>
        <fullName evidence="3">Tc1-like transposase DDE domain-containing protein</fullName>
    </recommendedName>
</protein>
<dbReference type="OrthoDB" id="5379619at2759"/>
<dbReference type="STRING" id="763407.A0A167MSV9"/>
<dbReference type="EMBL" id="KV440980">
    <property type="protein sequence ID" value="OAD73834.1"/>
    <property type="molecule type" value="Genomic_DNA"/>
</dbReference>
<gene>
    <name evidence="1" type="ORF">PHYBLDRAFT_64787</name>
</gene>
<keyword evidence="2" id="KW-1185">Reference proteome</keyword>
<accession>A0A167MSV9</accession>
<dbReference type="GO" id="GO:0003676">
    <property type="term" value="F:nucleic acid binding"/>
    <property type="evidence" value="ECO:0007669"/>
    <property type="project" value="InterPro"/>
</dbReference>
<dbReference type="AlphaFoldDB" id="A0A167MSV9"/>
<name>A0A167MSV9_PHYB8</name>
<sequence>MWTQTYIDYLNNHIFVDKSVFDINIRPLVARFAKGTSEIATTSQKPVSKGTIPGHYMLFLRNIRNLMDHYPEMKGFYIREYTSIYLPIYSPEINLIETFWSAMKFYVKERVGLVLMKILKTRIDEAV</sequence>
<dbReference type="VEuPathDB" id="FungiDB:PHYBLDRAFT_64787"/>
<evidence type="ECO:0008006" key="3">
    <source>
        <dbReference type="Google" id="ProtNLM"/>
    </source>
</evidence>
<dbReference type="GeneID" id="29002254"/>
<dbReference type="Gene3D" id="3.30.420.10">
    <property type="entry name" value="Ribonuclease H-like superfamily/Ribonuclease H"/>
    <property type="match status" value="1"/>
</dbReference>
<dbReference type="InterPro" id="IPR036397">
    <property type="entry name" value="RNaseH_sf"/>
</dbReference>
<dbReference type="Proteomes" id="UP000077315">
    <property type="component" value="Unassembled WGS sequence"/>
</dbReference>
<dbReference type="RefSeq" id="XP_018291874.1">
    <property type="nucleotide sequence ID" value="XM_018441348.1"/>
</dbReference>
<dbReference type="InParanoid" id="A0A167MSV9"/>
<organism evidence="1 2">
    <name type="scientific">Phycomyces blakesleeanus (strain ATCC 8743b / DSM 1359 / FGSC 10004 / NBRC 33097 / NRRL 1555)</name>
    <dbReference type="NCBI Taxonomy" id="763407"/>
    <lineage>
        <taxon>Eukaryota</taxon>
        <taxon>Fungi</taxon>
        <taxon>Fungi incertae sedis</taxon>
        <taxon>Mucoromycota</taxon>
        <taxon>Mucoromycotina</taxon>
        <taxon>Mucoromycetes</taxon>
        <taxon>Mucorales</taxon>
        <taxon>Phycomycetaceae</taxon>
        <taxon>Phycomyces</taxon>
    </lineage>
</organism>